<dbReference type="PANTHER" id="PTHR43247">
    <property type="entry name" value="PHOSPHOSERINE AMINOTRANSFERASE"/>
    <property type="match status" value="1"/>
</dbReference>
<feature type="binding site" evidence="11">
    <location>
        <begin position="240"/>
        <end position="241"/>
    </location>
    <ligand>
        <name>pyridoxal 5'-phosphate</name>
        <dbReference type="ChEBI" id="CHEBI:597326"/>
    </ligand>
</feature>
<feature type="binding site" evidence="11">
    <location>
        <position position="197"/>
    </location>
    <ligand>
        <name>pyridoxal 5'-phosphate</name>
        <dbReference type="ChEBI" id="CHEBI:597326"/>
    </ligand>
</feature>
<evidence type="ECO:0000256" key="1">
    <source>
        <dbReference type="ARBA" id="ARBA00003483"/>
    </source>
</evidence>
<dbReference type="FunFam" id="3.40.640.10:FF:000010">
    <property type="entry name" value="Phosphoserine aminotransferase"/>
    <property type="match status" value="1"/>
</dbReference>
<comment type="subcellular location">
    <subcellularLocation>
        <location evidence="11">Cytoplasm</location>
    </subcellularLocation>
</comment>
<dbReference type="NCBIfam" id="NF003764">
    <property type="entry name" value="PRK05355.1"/>
    <property type="match status" value="1"/>
</dbReference>
<evidence type="ECO:0000256" key="6">
    <source>
        <dbReference type="ARBA" id="ARBA00022679"/>
    </source>
</evidence>
<evidence type="ECO:0000256" key="9">
    <source>
        <dbReference type="ARBA" id="ARBA00047630"/>
    </source>
</evidence>
<dbReference type="Gene3D" id="3.40.640.10">
    <property type="entry name" value="Type I PLP-dependent aspartate aminotransferase-like (Major domain)"/>
    <property type="match status" value="1"/>
</dbReference>
<dbReference type="GO" id="GO:0005737">
    <property type="term" value="C:cytoplasm"/>
    <property type="evidence" value="ECO:0007669"/>
    <property type="project" value="UniProtKB-SubCell"/>
</dbReference>
<dbReference type="InterPro" id="IPR020578">
    <property type="entry name" value="Aminotrans_V_PyrdxlP_BS"/>
</dbReference>
<dbReference type="InterPro" id="IPR015422">
    <property type="entry name" value="PyrdxlP-dep_Trfase_small"/>
</dbReference>
<feature type="binding site" evidence="11">
    <location>
        <position position="42"/>
    </location>
    <ligand>
        <name>L-glutamate</name>
        <dbReference type="ChEBI" id="CHEBI:29985"/>
    </ligand>
</feature>
<dbReference type="GO" id="GO:0030170">
    <property type="term" value="F:pyridoxal phosphate binding"/>
    <property type="evidence" value="ECO:0007669"/>
    <property type="project" value="UniProtKB-UniRule"/>
</dbReference>
<dbReference type="InterPro" id="IPR015424">
    <property type="entry name" value="PyrdxlP-dep_Trfase"/>
</dbReference>
<evidence type="ECO:0000259" key="12">
    <source>
        <dbReference type="Pfam" id="PF00266"/>
    </source>
</evidence>
<evidence type="ECO:0000256" key="7">
    <source>
        <dbReference type="ARBA" id="ARBA00022898"/>
    </source>
</evidence>
<keyword evidence="5 11" id="KW-0028">Amino-acid biosynthesis</keyword>
<dbReference type="InterPro" id="IPR022278">
    <property type="entry name" value="Pser_aminoTfrase"/>
</dbReference>
<dbReference type="GO" id="GO:0006564">
    <property type="term" value="P:L-serine biosynthetic process"/>
    <property type="evidence" value="ECO:0007669"/>
    <property type="project" value="UniProtKB-UniRule"/>
</dbReference>
<name>A0A6L7AEL4_LEULA</name>
<dbReference type="PIRSF" id="PIRSF000525">
    <property type="entry name" value="SerC"/>
    <property type="match status" value="1"/>
</dbReference>
<dbReference type="AlphaFoldDB" id="A0A6L7AEL4"/>
<dbReference type="InterPro" id="IPR015421">
    <property type="entry name" value="PyrdxlP-dep_Trfase_major"/>
</dbReference>
<keyword evidence="8 11" id="KW-0718">Serine biosynthesis</keyword>
<keyword evidence="4 11" id="KW-0032">Aminotransferase</keyword>
<keyword evidence="6 11" id="KW-0808">Transferase</keyword>
<comment type="caution">
    <text evidence="11">Lacks conserved residue(s) required for the propagation of feature annotation.</text>
</comment>
<evidence type="ECO:0000256" key="11">
    <source>
        <dbReference type="HAMAP-Rule" id="MF_00160"/>
    </source>
</evidence>
<evidence type="ECO:0000256" key="5">
    <source>
        <dbReference type="ARBA" id="ARBA00022605"/>
    </source>
</evidence>
<gene>
    <name evidence="11 13" type="primary">serC</name>
    <name evidence="13" type="ORF">GQS40_04080</name>
</gene>
<comment type="subunit">
    <text evidence="11">Homodimer.</text>
</comment>
<dbReference type="GO" id="GO:0004648">
    <property type="term" value="F:O-phospho-L-serine:2-oxoglutarate aminotransferase activity"/>
    <property type="evidence" value="ECO:0007669"/>
    <property type="project" value="UniProtKB-UniRule"/>
</dbReference>
<sequence length="363" mass="39937">MMTTYNFSAGPGVLPEAVITQIKQEFEKNEHTHMSIVEISHRSQQFQDIVAEAEQKLRQLMQIPADYAVVFLQGGGSLQFEMMPLNFATQQQKIAILDSGNFAAKAGEAATQLGKDVTILDSTKTQNYQGLPSLPTDFEATAYDYLHIVTNNTIEGATFHQENLPQTSGRLVADMSSNILAEPYQVTDFDAIFAGGQKNLGPAGVTVAILKKDWLAEQDLTGVGPMMRYQNHIDKQSMYNTSPVFAIYALNLVLDWVIAQGGVSAMYDRNLEKANRLYDYLDQSTFYTAPVERAARSLTNVVFTTGDLVRDKAIVKQATETGLFNLGGHRSVGGFRASLYNAQPIAAVDALITFLKKVEAEQA</sequence>
<comment type="caution">
    <text evidence="13">The sequence shown here is derived from an EMBL/GenBank/DDBJ whole genome shotgun (WGS) entry which is preliminary data.</text>
</comment>
<evidence type="ECO:0000313" key="13">
    <source>
        <dbReference type="EMBL" id="MWN20851.1"/>
    </source>
</evidence>
<comment type="cofactor">
    <cofactor evidence="11">
        <name>pyridoxal 5'-phosphate</name>
        <dbReference type="ChEBI" id="CHEBI:597326"/>
    </cofactor>
    <text evidence="11">Binds 1 pyridoxal phosphate per subunit.</text>
</comment>
<dbReference type="Proteomes" id="UP000478636">
    <property type="component" value="Unassembled WGS sequence"/>
</dbReference>
<dbReference type="UniPathway" id="UPA00135">
    <property type="reaction ID" value="UER00197"/>
</dbReference>
<dbReference type="EC" id="2.6.1.52" evidence="11"/>
<protein>
    <recommendedName>
        <fullName evidence="11">Phosphoserine aminotransferase</fullName>
        <ecNumber evidence="11">2.6.1.52</ecNumber>
    </recommendedName>
    <alternativeName>
        <fullName evidence="11">Phosphohydroxythreonine aminotransferase</fullName>
        <shortName evidence="11">PSAT</shortName>
    </alternativeName>
</protein>
<dbReference type="PROSITE" id="PS00595">
    <property type="entry name" value="AA_TRANSFER_CLASS_5"/>
    <property type="match status" value="1"/>
</dbReference>
<dbReference type="FunFam" id="3.90.1150.10:FF:000006">
    <property type="entry name" value="Phosphoserine aminotransferase"/>
    <property type="match status" value="1"/>
</dbReference>
<feature type="binding site" evidence="11">
    <location>
        <position position="153"/>
    </location>
    <ligand>
        <name>pyridoxal 5'-phosphate</name>
        <dbReference type="ChEBI" id="CHEBI:597326"/>
    </ligand>
</feature>
<organism evidence="13 14">
    <name type="scientific">Leuconostoc lactis</name>
    <dbReference type="NCBI Taxonomy" id="1246"/>
    <lineage>
        <taxon>Bacteria</taxon>
        <taxon>Bacillati</taxon>
        <taxon>Bacillota</taxon>
        <taxon>Bacilli</taxon>
        <taxon>Lactobacillales</taxon>
        <taxon>Lactobacillaceae</taxon>
        <taxon>Leuconostoc</taxon>
    </lineage>
</organism>
<dbReference type="SUPFAM" id="SSF53383">
    <property type="entry name" value="PLP-dependent transferases"/>
    <property type="match status" value="1"/>
</dbReference>
<dbReference type="Gene3D" id="3.90.1150.10">
    <property type="entry name" value="Aspartate Aminotransferase, domain 1"/>
    <property type="match status" value="1"/>
</dbReference>
<evidence type="ECO:0000256" key="4">
    <source>
        <dbReference type="ARBA" id="ARBA00022576"/>
    </source>
</evidence>
<evidence type="ECO:0000256" key="3">
    <source>
        <dbReference type="ARBA" id="ARBA00006904"/>
    </source>
</evidence>
<keyword evidence="7 11" id="KW-0663">Pyridoxal phosphate</keyword>
<accession>A0A6L7AEL4</accession>
<evidence type="ECO:0000256" key="2">
    <source>
        <dbReference type="ARBA" id="ARBA00005099"/>
    </source>
</evidence>
<comment type="function">
    <text evidence="1 11">Catalyzes the reversible conversion of 3-phosphohydroxypyruvate to phosphoserine and of 3-hydroxy-2-oxo-4-phosphonooxybutanoate to phosphohydroxythreonine.</text>
</comment>
<comment type="catalytic activity">
    <reaction evidence="9 11">
        <text>4-(phosphooxy)-L-threonine + 2-oxoglutarate = (R)-3-hydroxy-2-oxo-4-phosphooxybutanoate + L-glutamate</text>
        <dbReference type="Rhea" id="RHEA:16573"/>
        <dbReference type="ChEBI" id="CHEBI:16810"/>
        <dbReference type="ChEBI" id="CHEBI:29985"/>
        <dbReference type="ChEBI" id="CHEBI:58452"/>
        <dbReference type="ChEBI" id="CHEBI:58538"/>
        <dbReference type="EC" id="2.6.1.52"/>
    </reaction>
</comment>
<proteinExistence type="inferred from homology"/>
<dbReference type="HAMAP" id="MF_00160">
    <property type="entry name" value="SerC_aminotrans_5"/>
    <property type="match status" value="1"/>
</dbReference>
<keyword evidence="11" id="KW-0963">Cytoplasm</keyword>
<comment type="similarity">
    <text evidence="3 11">Belongs to the class-V pyridoxal-phosphate-dependent aminotransferase family. SerC subfamily.</text>
</comment>
<dbReference type="EMBL" id="WSZI01000013">
    <property type="protein sequence ID" value="MWN20851.1"/>
    <property type="molecule type" value="Genomic_DNA"/>
</dbReference>
<dbReference type="Pfam" id="PF00266">
    <property type="entry name" value="Aminotran_5"/>
    <property type="match status" value="1"/>
</dbReference>
<dbReference type="PANTHER" id="PTHR43247:SF1">
    <property type="entry name" value="PHOSPHOSERINE AMINOTRANSFERASE"/>
    <property type="match status" value="1"/>
</dbReference>
<feature type="binding site" evidence="11">
    <location>
        <position position="102"/>
    </location>
    <ligand>
        <name>pyridoxal 5'-phosphate</name>
        <dbReference type="ChEBI" id="CHEBI:597326"/>
    </ligand>
</feature>
<comment type="pathway">
    <text evidence="2 11">Amino-acid biosynthesis; L-serine biosynthesis; L-serine from 3-phospho-D-glycerate: step 2/3.</text>
</comment>
<feature type="binding site" evidence="11">
    <location>
        <begin position="76"/>
        <end position="77"/>
    </location>
    <ligand>
        <name>pyridoxal 5'-phosphate</name>
        <dbReference type="ChEBI" id="CHEBI:597326"/>
    </ligand>
</feature>
<evidence type="ECO:0000256" key="8">
    <source>
        <dbReference type="ARBA" id="ARBA00023299"/>
    </source>
</evidence>
<dbReference type="InterPro" id="IPR000192">
    <property type="entry name" value="Aminotrans_V_dom"/>
</dbReference>
<reference evidence="13 14" key="1">
    <citation type="submission" date="2019-12" db="EMBL/GenBank/DDBJ databases">
        <title>Complete genome sequence of Leuconostoc lactis strain AVN1 provides insights into metabolic potential.</title>
        <authorList>
            <person name="Besrour N."/>
            <person name="Najjari A."/>
            <person name="Fhoula I."/>
            <person name="Jaballah S."/>
            <person name="Klibi N."/>
            <person name="Ouzari H.I."/>
        </authorList>
    </citation>
    <scope>NUCLEOTIDE SEQUENCE [LARGE SCALE GENOMIC DNA]</scope>
    <source>
        <strain evidence="13 14">AVN1</strain>
    </source>
</reference>
<feature type="modified residue" description="N6-(pyridoxal phosphate)lysine" evidence="11">
    <location>
        <position position="198"/>
    </location>
</feature>
<feature type="domain" description="Aminotransferase class V" evidence="12">
    <location>
        <begin position="4"/>
        <end position="351"/>
    </location>
</feature>
<feature type="binding site" evidence="11">
    <location>
        <position position="174"/>
    </location>
    <ligand>
        <name>pyridoxal 5'-phosphate</name>
        <dbReference type="ChEBI" id="CHEBI:597326"/>
    </ligand>
</feature>
<evidence type="ECO:0000313" key="14">
    <source>
        <dbReference type="Proteomes" id="UP000478636"/>
    </source>
</evidence>
<evidence type="ECO:0000256" key="10">
    <source>
        <dbReference type="ARBA" id="ARBA00049007"/>
    </source>
</evidence>
<comment type="catalytic activity">
    <reaction evidence="10 11">
        <text>O-phospho-L-serine + 2-oxoglutarate = 3-phosphooxypyruvate + L-glutamate</text>
        <dbReference type="Rhea" id="RHEA:14329"/>
        <dbReference type="ChEBI" id="CHEBI:16810"/>
        <dbReference type="ChEBI" id="CHEBI:18110"/>
        <dbReference type="ChEBI" id="CHEBI:29985"/>
        <dbReference type="ChEBI" id="CHEBI:57524"/>
        <dbReference type="EC" id="2.6.1.52"/>
    </reaction>
</comment>